<feature type="transmembrane region" description="Helical" evidence="1">
    <location>
        <begin position="382"/>
        <end position="402"/>
    </location>
</feature>
<dbReference type="KEGG" id="sfol:H3H32_18910"/>
<dbReference type="RefSeq" id="WP_182457141.1">
    <property type="nucleotide sequence ID" value="NZ_CP059732.1"/>
</dbReference>
<feature type="signal peptide" evidence="2">
    <location>
        <begin position="1"/>
        <end position="22"/>
    </location>
</feature>
<evidence type="ECO:0008006" key="5">
    <source>
        <dbReference type="Google" id="ProtNLM"/>
    </source>
</evidence>
<gene>
    <name evidence="3" type="ORF">H3H32_18910</name>
</gene>
<accession>A0A7G5GML4</accession>
<keyword evidence="1" id="KW-1133">Transmembrane helix</keyword>
<keyword evidence="1" id="KW-0812">Transmembrane</keyword>
<keyword evidence="1" id="KW-0472">Membrane</keyword>
<sequence length="412" mass="46469">MTKRICLLLSGLLISIAGQAQSFRFQALVNPVQQSGFQRILLPPDVVGHLNANLTDIRLYDDQHQETPYQLIREQPTSKVPFTDYELVSKQSRPNVSTILVIRNQTKRPINVLELAIKNTNVRKKVQLSGSSDAKSWYGIDDDIWISPSQNSTTTIQMKQISFPLSDYTYYKLIINDSLSTPLNILRIGYYQSVVSSGAYTAIPNLSFAQRDSSDRHSYIRLTPAKSARFDKLTIFVKATAPFRRQASIGQFRSRKIKRGRIDHWFEVIRTFDLSSVDSNEVDIPGIKANDLFLVIANDDNPPLVIQDVRAYQLTTYLLANLTAGQSYQLYLSADNMADPIYDLTPFKPITPASQPVINVGPLRPIDSNHQQPGSFFTDSRIIWPALGLVLLLLGVMSYRMLREMGAHQSNS</sequence>
<name>A0A7G5GML4_9BACT</name>
<feature type="chain" id="PRO_5028889859" description="DUF3999 domain-containing protein" evidence="2">
    <location>
        <begin position="23"/>
        <end position="412"/>
    </location>
</feature>
<reference evidence="3 4" key="1">
    <citation type="submission" date="2020-07" db="EMBL/GenBank/DDBJ databases">
        <title>Spirosoma foliorum sp. nov., isolated from the leaves on the Nejang mountain Korea, Republic of.</title>
        <authorList>
            <person name="Ho H."/>
            <person name="Lee Y.-J."/>
            <person name="Nurcahyanto D.-A."/>
            <person name="Kim S.-G."/>
        </authorList>
    </citation>
    <scope>NUCLEOTIDE SEQUENCE [LARGE SCALE GENOMIC DNA]</scope>
    <source>
        <strain evidence="3 4">PL0136</strain>
    </source>
</reference>
<protein>
    <recommendedName>
        <fullName evidence="5">DUF3999 domain-containing protein</fullName>
    </recommendedName>
</protein>
<dbReference type="AlphaFoldDB" id="A0A7G5GML4"/>
<keyword evidence="2" id="KW-0732">Signal</keyword>
<dbReference type="Proteomes" id="UP000515369">
    <property type="component" value="Chromosome"/>
</dbReference>
<organism evidence="3 4">
    <name type="scientific">Spirosoma foliorum</name>
    <dbReference type="NCBI Taxonomy" id="2710596"/>
    <lineage>
        <taxon>Bacteria</taxon>
        <taxon>Pseudomonadati</taxon>
        <taxon>Bacteroidota</taxon>
        <taxon>Cytophagia</taxon>
        <taxon>Cytophagales</taxon>
        <taxon>Cytophagaceae</taxon>
        <taxon>Spirosoma</taxon>
    </lineage>
</organism>
<dbReference type="EMBL" id="CP059732">
    <property type="protein sequence ID" value="QMW00106.1"/>
    <property type="molecule type" value="Genomic_DNA"/>
</dbReference>
<evidence type="ECO:0000313" key="4">
    <source>
        <dbReference type="Proteomes" id="UP000515369"/>
    </source>
</evidence>
<evidence type="ECO:0000256" key="1">
    <source>
        <dbReference type="SAM" id="Phobius"/>
    </source>
</evidence>
<keyword evidence="4" id="KW-1185">Reference proteome</keyword>
<evidence type="ECO:0000313" key="3">
    <source>
        <dbReference type="EMBL" id="QMW00106.1"/>
    </source>
</evidence>
<evidence type="ECO:0000256" key="2">
    <source>
        <dbReference type="SAM" id="SignalP"/>
    </source>
</evidence>
<proteinExistence type="predicted"/>